<name>A0ABW6X4X7_9ACTN</name>
<evidence type="ECO:0000313" key="1">
    <source>
        <dbReference type="EMBL" id="MFF5897147.1"/>
    </source>
</evidence>
<organism evidence="1 2">
    <name type="scientific">Streptomyces argenteolus</name>
    <dbReference type="NCBI Taxonomy" id="67274"/>
    <lineage>
        <taxon>Bacteria</taxon>
        <taxon>Bacillati</taxon>
        <taxon>Actinomycetota</taxon>
        <taxon>Actinomycetes</taxon>
        <taxon>Kitasatosporales</taxon>
        <taxon>Streptomycetaceae</taxon>
        <taxon>Streptomyces</taxon>
    </lineage>
</organism>
<dbReference type="InterPro" id="IPR037883">
    <property type="entry name" value="Knr4/Smi1-like_sf"/>
</dbReference>
<gene>
    <name evidence="1" type="ORF">ACFY8O_14600</name>
</gene>
<dbReference type="SUPFAM" id="SSF160631">
    <property type="entry name" value="SMI1/KNR4-like"/>
    <property type="match status" value="1"/>
</dbReference>
<sequence length="265" mass="29406">MALTPSTLDDLLSGRAVPHGWLHLPPGTDPHTLVTSLTGRCGVPRTLVLDGFADPTADEERGAALLALLDGRGVTVRAWAHGDRWIGAGTAKDAEGEVRPVLATVPRQERAPLAVVPGECVDWVERLIGITGWSAPPRRPGIDWAATETRLGTRLPADYKRMVETFGEGAFDAFLSLNQEPWTDLWEDGLLAWAGTEHKNRYCWRPDGEDPDRWTVTVQTFDGEDVGFDCSAAEFVCRVLVDPHHRFTMARYFDTHWFSSYRQDA</sequence>
<accession>A0ABW6X4X7</accession>
<dbReference type="EMBL" id="JBIBEG010000003">
    <property type="protein sequence ID" value="MFF5897147.1"/>
    <property type="molecule type" value="Genomic_DNA"/>
</dbReference>
<evidence type="ECO:0000313" key="2">
    <source>
        <dbReference type="Proteomes" id="UP001602322"/>
    </source>
</evidence>
<keyword evidence="2" id="KW-1185">Reference proteome</keyword>
<comment type="caution">
    <text evidence="1">The sequence shown here is derived from an EMBL/GenBank/DDBJ whole genome shotgun (WGS) entry which is preliminary data.</text>
</comment>
<protein>
    <submittedName>
        <fullName evidence="1">SMI1/KNR4 family protein</fullName>
    </submittedName>
</protein>
<dbReference type="RefSeq" id="WP_387901959.1">
    <property type="nucleotide sequence ID" value="NZ_JBIBEG010000003.1"/>
</dbReference>
<dbReference type="Proteomes" id="UP001602322">
    <property type="component" value="Unassembled WGS sequence"/>
</dbReference>
<reference evidence="1 2" key="1">
    <citation type="submission" date="2024-10" db="EMBL/GenBank/DDBJ databases">
        <title>The Natural Products Discovery Center: Release of the First 8490 Sequenced Strains for Exploring Actinobacteria Biosynthetic Diversity.</title>
        <authorList>
            <person name="Kalkreuter E."/>
            <person name="Kautsar S.A."/>
            <person name="Yang D."/>
            <person name="Bader C.D."/>
            <person name="Teijaro C.N."/>
            <person name="Fluegel L."/>
            <person name="Davis C.M."/>
            <person name="Simpson J.R."/>
            <person name="Lauterbach L."/>
            <person name="Steele A.D."/>
            <person name="Gui C."/>
            <person name="Meng S."/>
            <person name="Li G."/>
            <person name="Viehrig K."/>
            <person name="Ye F."/>
            <person name="Su P."/>
            <person name="Kiefer A.F."/>
            <person name="Nichols A."/>
            <person name="Cepeda A.J."/>
            <person name="Yan W."/>
            <person name="Fan B."/>
            <person name="Jiang Y."/>
            <person name="Adhikari A."/>
            <person name="Zheng C.-J."/>
            <person name="Schuster L."/>
            <person name="Cowan T.M."/>
            <person name="Smanski M.J."/>
            <person name="Chevrette M.G."/>
            <person name="De Carvalho L.P.S."/>
            <person name="Shen B."/>
        </authorList>
    </citation>
    <scope>NUCLEOTIDE SEQUENCE [LARGE SCALE GENOMIC DNA]</scope>
    <source>
        <strain evidence="1 2">NPDC012540</strain>
    </source>
</reference>
<proteinExistence type="predicted"/>